<keyword evidence="1" id="KW-0472">Membrane</keyword>
<keyword evidence="4" id="KW-1185">Reference proteome</keyword>
<dbReference type="EC" id="1.14.19.-" evidence="3"/>
<name>A0ABT6AMZ5_9BURK</name>
<evidence type="ECO:0000313" key="4">
    <source>
        <dbReference type="Proteomes" id="UP001216674"/>
    </source>
</evidence>
<feature type="transmembrane region" description="Helical" evidence="1">
    <location>
        <begin position="334"/>
        <end position="356"/>
    </location>
</feature>
<evidence type="ECO:0000313" key="3">
    <source>
        <dbReference type="EMBL" id="MDF3833978.1"/>
    </source>
</evidence>
<keyword evidence="1" id="KW-0812">Transmembrane</keyword>
<accession>A0ABT6AMZ5</accession>
<dbReference type="Pfam" id="PF00487">
    <property type="entry name" value="FA_desaturase"/>
    <property type="match status" value="1"/>
</dbReference>
<feature type="transmembrane region" description="Helical" evidence="1">
    <location>
        <begin position="68"/>
        <end position="89"/>
    </location>
</feature>
<keyword evidence="1" id="KW-1133">Transmembrane helix</keyword>
<dbReference type="Proteomes" id="UP001216674">
    <property type="component" value="Unassembled WGS sequence"/>
</dbReference>
<reference evidence="3 4" key="1">
    <citation type="submission" date="2023-03" db="EMBL/GenBank/DDBJ databases">
        <title>Draft assemblies of triclosan tolerant bacteria isolated from returned activated sludge.</title>
        <authorList>
            <person name="Van Hamelsveld S."/>
        </authorList>
    </citation>
    <scope>NUCLEOTIDE SEQUENCE [LARGE SCALE GENOMIC DNA]</scope>
    <source>
        <strain evidence="3 4">GW210010_S58</strain>
    </source>
</reference>
<keyword evidence="3" id="KW-0560">Oxidoreductase</keyword>
<comment type="caution">
    <text evidence="3">The sequence shown here is derived from an EMBL/GenBank/DDBJ whole genome shotgun (WGS) entry which is preliminary data.</text>
</comment>
<gene>
    <name evidence="3" type="ORF">P3W85_13590</name>
</gene>
<dbReference type="RefSeq" id="WP_276265165.1">
    <property type="nucleotide sequence ID" value="NZ_JARJLM010000234.1"/>
</dbReference>
<feature type="transmembrane region" description="Helical" evidence="1">
    <location>
        <begin position="362"/>
        <end position="382"/>
    </location>
</feature>
<dbReference type="CDD" id="cd03510">
    <property type="entry name" value="Rhizobitoxine-FADS-like"/>
    <property type="match status" value="1"/>
</dbReference>
<dbReference type="GO" id="GO:0016491">
    <property type="term" value="F:oxidoreductase activity"/>
    <property type="evidence" value="ECO:0007669"/>
    <property type="project" value="UniProtKB-KW"/>
</dbReference>
<feature type="transmembrane region" description="Helical" evidence="1">
    <location>
        <begin position="5"/>
        <end position="23"/>
    </location>
</feature>
<dbReference type="EMBL" id="JARJLM010000234">
    <property type="protein sequence ID" value="MDF3833978.1"/>
    <property type="molecule type" value="Genomic_DNA"/>
</dbReference>
<organism evidence="3 4">
    <name type="scientific">Cupriavidus basilensis</name>
    <dbReference type="NCBI Taxonomy" id="68895"/>
    <lineage>
        <taxon>Bacteria</taxon>
        <taxon>Pseudomonadati</taxon>
        <taxon>Pseudomonadota</taxon>
        <taxon>Betaproteobacteria</taxon>
        <taxon>Burkholderiales</taxon>
        <taxon>Burkholderiaceae</taxon>
        <taxon>Cupriavidus</taxon>
    </lineage>
</organism>
<feature type="domain" description="Fatty acid desaturase" evidence="2">
    <location>
        <begin position="214"/>
        <end position="456"/>
    </location>
</feature>
<evidence type="ECO:0000256" key="1">
    <source>
        <dbReference type="SAM" id="Phobius"/>
    </source>
</evidence>
<feature type="transmembrane region" description="Helical" evidence="1">
    <location>
        <begin position="139"/>
        <end position="155"/>
    </location>
</feature>
<proteinExistence type="predicted"/>
<protein>
    <submittedName>
        <fullName evidence="3">Fatty acid desaturase</fullName>
        <ecNumber evidence="3">1.14.19.-</ecNumber>
    </submittedName>
</protein>
<feature type="transmembrane region" description="Helical" evidence="1">
    <location>
        <begin position="109"/>
        <end position="132"/>
    </location>
</feature>
<sequence length="477" mass="53085">MRWLLAYLFVSGALYFIVTHFPLGPVRTVPPSMFDAWTPILPATVPLYLSYLLVMPVLVWLGRKRDWLLPAFFAGALAAIACLVSHLFWPTAIVWPVAGSGWLAWLHRIDSPLAALPSGHVALPVAISVLLAMLRERSAWFFAAWSALLMLAVLTTGQHLFYDAACGAAVGVLAGTATAVLLRMRVDLRSMAMILVEWLCIVVTLRVALAAGDWRLYPLAFAIIATRQHALFILYHDAAHYHLSRHRRSNDFLINLAIGVPGTVPIEFYRPLHLAHHRHVGTALDPERRFLYQDQPWRFRPLDTIALARQLLGDASMLNTLRTMRAYRKAGGQFVRPTGPLLAAAIAWGAIVAMLACLCSAQTLALLAALWFGPLFTTGVLLQKIRSFAEHSGGPDVTPGWGDWTYSWRVGWLGRLFIWPYHINFHLQHHRNPNTAWHALPSEVRAGDRMLPSSGLPALLWSGARRKPCASRGNRAP</sequence>
<dbReference type="InterPro" id="IPR005804">
    <property type="entry name" value="FA_desaturase_dom"/>
</dbReference>
<evidence type="ECO:0000259" key="2">
    <source>
        <dbReference type="Pfam" id="PF00487"/>
    </source>
</evidence>
<feature type="transmembrane region" description="Helical" evidence="1">
    <location>
        <begin position="161"/>
        <end position="182"/>
    </location>
</feature>
<feature type="transmembrane region" description="Helical" evidence="1">
    <location>
        <begin position="43"/>
        <end position="61"/>
    </location>
</feature>